<feature type="chain" id="PRO_5036992541" evidence="3">
    <location>
        <begin position="27"/>
        <end position="470"/>
    </location>
</feature>
<protein>
    <submittedName>
        <fullName evidence="4">Agmatine deiminase family protein</fullName>
    </submittedName>
</protein>
<name>A0A956NI89_UNCEI</name>
<dbReference type="InterPro" id="IPR007466">
    <property type="entry name" value="Peptidyl-Arg-deiminase_porph"/>
</dbReference>
<evidence type="ECO:0000256" key="2">
    <source>
        <dbReference type="SAM" id="MobiDB-lite"/>
    </source>
</evidence>
<keyword evidence="1" id="KW-0378">Hydrolase</keyword>
<proteinExistence type="predicted"/>
<reference evidence="4" key="1">
    <citation type="submission" date="2020-04" db="EMBL/GenBank/DDBJ databases">
        <authorList>
            <person name="Zhang T."/>
        </authorList>
    </citation>
    <scope>NUCLEOTIDE SEQUENCE</scope>
    <source>
        <strain evidence="4">HKST-UBA02</strain>
    </source>
</reference>
<organism evidence="4 5">
    <name type="scientific">Eiseniibacteriota bacterium</name>
    <dbReference type="NCBI Taxonomy" id="2212470"/>
    <lineage>
        <taxon>Bacteria</taxon>
        <taxon>Candidatus Eiseniibacteriota</taxon>
    </lineage>
</organism>
<comment type="caution">
    <text evidence="4">The sequence shown here is derived from an EMBL/GenBank/DDBJ whole genome shotgun (WGS) entry which is preliminary data.</text>
</comment>
<dbReference type="GO" id="GO:0009446">
    <property type="term" value="P:putrescine biosynthetic process"/>
    <property type="evidence" value="ECO:0007669"/>
    <property type="project" value="InterPro"/>
</dbReference>
<dbReference type="Gene3D" id="3.75.10.10">
    <property type="entry name" value="L-arginine/glycine Amidinotransferase, Chain A"/>
    <property type="match status" value="1"/>
</dbReference>
<evidence type="ECO:0000256" key="3">
    <source>
        <dbReference type="SAM" id="SignalP"/>
    </source>
</evidence>
<dbReference type="EMBL" id="JAGQHS010000151">
    <property type="protein sequence ID" value="MCA9758208.1"/>
    <property type="molecule type" value="Genomic_DNA"/>
</dbReference>
<sequence>MTVHKAILLLAALPFLSTVDFTLARAATNLDPSTPTPASVIGAPEFCPSDALILYWTGHHDRVQLDLCRTVAGEARVICCVANAKIRERSEKAMAAAGVDLTHVEFLETRHASAWIRDYGPYSTYRDGALVVTDMRTPGRADPIPTFIAELSGLPSQESLLVHAGGNHIADGNGMAFCSEHLFAANPSWTAPSIRREMSAALGIDSLVVLPTLEGDTTGHCDMYVKLLSDTLFAVGEYERPEDGAGTDAKILDEIAERLSSMQNLDGRRFGVVRLPMNPIVPGSLTSNRSYTNSLIFNDKVLVPVYGTDLDEKALRTYAASMPGYQIIPIDASESIESAGAVHCLSNQLHSANPLLVLHEPTRNAAPGDQLVLECRLVPRFADCEVELHLVARDGDEMKPVPAVLSRGVWRAELPPVRESFDYWFEARAHTDAGVLRATLPRGASSETFSCEVDGSADDEESVARDRAER</sequence>
<dbReference type="Proteomes" id="UP000739538">
    <property type="component" value="Unassembled WGS sequence"/>
</dbReference>
<dbReference type="GO" id="GO:0047632">
    <property type="term" value="F:agmatine deiminase activity"/>
    <property type="evidence" value="ECO:0007669"/>
    <property type="project" value="TreeGrafter"/>
</dbReference>
<evidence type="ECO:0000313" key="4">
    <source>
        <dbReference type="EMBL" id="MCA9758208.1"/>
    </source>
</evidence>
<evidence type="ECO:0000256" key="1">
    <source>
        <dbReference type="ARBA" id="ARBA00022801"/>
    </source>
</evidence>
<dbReference type="PANTHER" id="PTHR31377:SF0">
    <property type="entry name" value="AGMATINE DEIMINASE-RELATED"/>
    <property type="match status" value="1"/>
</dbReference>
<dbReference type="PANTHER" id="PTHR31377">
    <property type="entry name" value="AGMATINE DEIMINASE-RELATED"/>
    <property type="match status" value="1"/>
</dbReference>
<reference evidence="4" key="2">
    <citation type="journal article" date="2021" name="Microbiome">
        <title>Successional dynamics and alternative stable states in a saline activated sludge microbial community over 9 years.</title>
        <authorList>
            <person name="Wang Y."/>
            <person name="Ye J."/>
            <person name="Ju F."/>
            <person name="Liu L."/>
            <person name="Boyd J.A."/>
            <person name="Deng Y."/>
            <person name="Parks D.H."/>
            <person name="Jiang X."/>
            <person name="Yin X."/>
            <person name="Woodcroft B.J."/>
            <person name="Tyson G.W."/>
            <person name="Hugenholtz P."/>
            <person name="Polz M.F."/>
            <person name="Zhang T."/>
        </authorList>
    </citation>
    <scope>NUCLEOTIDE SEQUENCE</scope>
    <source>
        <strain evidence="4">HKST-UBA02</strain>
    </source>
</reference>
<feature type="region of interest" description="Disordered" evidence="2">
    <location>
        <begin position="447"/>
        <end position="470"/>
    </location>
</feature>
<dbReference type="AlphaFoldDB" id="A0A956NI89"/>
<accession>A0A956NI89</accession>
<feature type="signal peptide" evidence="3">
    <location>
        <begin position="1"/>
        <end position="26"/>
    </location>
</feature>
<dbReference type="GO" id="GO:0004668">
    <property type="term" value="F:protein-arginine deiminase activity"/>
    <property type="evidence" value="ECO:0007669"/>
    <property type="project" value="InterPro"/>
</dbReference>
<gene>
    <name evidence="4" type="ORF">KDA27_20605</name>
</gene>
<dbReference type="SUPFAM" id="SSF55909">
    <property type="entry name" value="Pentein"/>
    <property type="match status" value="1"/>
</dbReference>
<keyword evidence="3" id="KW-0732">Signal</keyword>
<dbReference type="Pfam" id="PF04371">
    <property type="entry name" value="PAD_porph"/>
    <property type="match status" value="1"/>
</dbReference>
<evidence type="ECO:0000313" key="5">
    <source>
        <dbReference type="Proteomes" id="UP000739538"/>
    </source>
</evidence>